<dbReference type="SUPFAM" id="SSF56801">
    <property type="entry name" value="Acetyl-CoA synthetase-like"/>
    <property type="match status" value="1"/>
</dbReference>
<dbReference type="InterPro" id="IPR042099">
    <property type="entry name" value="ANL_N_sf"/>
</dbReference>
<keyword evidence="3" id="KW-0472">Membrane</keyword>
<evidence type="ECO:0000259" key="4">
    <source>
        <dbReference type="Pfam" id="PF00501"/>
    </source>
</evidence>
<keyword evidence="1" id="KW-0479">Metal-binding</keyword>
<dbReference type="GO" id="GO:0016874">
    <property type="term" value="F:ligase activity"/>
    <property type="evidence" value="ECO:0007669"/>
    <property type="project" value="UniProtKB-KW"/>
</dbReference>
<feature type="domain" description="AMP-binding enzyme C-terminal" evidence="5">
    <location>
        <begin position="418"/>
        <end position="491"/>
    </location>
</feature>
<dbReference type="Gene3D" id="3.30.300.30">
    <property type="match status" value="1"/>
</dbReference>
<evidence type="ECO:0000259" key="5">
    <source>
        <dbReference type="Pfam" id="PF13193"/>
    </source>
</evidence>
<sequence length="512" mass="55359">MRIERYLEDSTARDGARTAIVSGEVRLSYARFLDLAARMATTLRMRGVRRGVRRGDRVLVFLDNGWQAAVAVFAAWIAGAVICPVNPATRSTRLAQIVRDCTPALVFVESRLERLLDEVPELATTPRIVTGDSFEAALDAAPLKAGPLPDTDLAALIYTSGSTGEPKGVMLAHENVDAAARAITGYLENTEADTILVVLPMSFGYGLNQLVTAMRCGATLVIEKSFAFPQAIFEKIRDERVTGFPLVPAMAAMMMQARDLDAALFASLRYITSAAAPLPLPHLDWLRAFLPQVKLYSMYGQTECTRASWLPPGEVDTRRGSVGISIPGGRAEVVDEAGEPVAPGMTGELVISGPHVMRGYWQNEAATRRALRPDPHTGGLRLHTGDLFTADADGYLTFVSRMDDIIKSRGEKVAPKAVEDVLCRMPGVAEALVAGVPHEVLGQAVKAVIVASDPALTERDVLRFCARHLEDHMVPKQVEFRDFLPRTDSGKASRRLAADPAGTTGQDTGSPE</sequence>
<dbReference type="InterPro" id="IPR020845">
    <property type="entry name" value="AMP-binding_CS"/>
</dbReference>
<dbReference type="InterPro" id="IPR025110">
    <property type="entry name" value="AMP-bd_C"/>
</dbReference>
<dbReference type="InterPro" id="IPR050237">
    <property type="entry name" value="ATP-dep_AMP-bd_enzyme"/>
</dbReference>
<evidence type="ECO:0000313" key="6">
    <source>
        <dbReference type="EMBL" id="GLR54386.1"/>
    </source>
</evidence>
<dbReference type="PANTHER" id="PTHR43767:SF10">
    <property type="entry name" value="SURFACTIN SYNTHASE SUBUNIT 1"/>
    <property type="match status" value="1"/>
</dbReference>
<protein>
    <submittedName>
        <fullName evidence="6">AMP-dependent synthetase and ligase</fullName>
    </submittedName>
</protein>
<feature type="domain" description="AMP-dependent synthetase/ligase" evidence="4">
    <location>
        <begin position="8"/>
        <end position="361"/>
    </location>
</feature>
<dbReference type="PROSITE" id="PS00455">
    <property type="entry name" value="AMP_BINDING"/>
    <property type="match status" value="1"/>
</dbReference>
<keyword evidence="6" id="KW-0436">Ligase</keyword>
<dbReference type="InterPro" id="IPR045851">
    <property type="entry name" value="AMP-bd_C_sf"/>
</dbReference>
<evidence type="ECO:0000256" key="2">
    <source>
        <dbReference type="SAM" id="MobiDB-lite"/>
    </source>
</evidence>
<evidence type="ECO:0000313" key="7">
    <source>
        <dbReference type="Proteomes" id="UP001156702"/>
    </source>
</evidence>
<evidence type="ECO:0000256" key="1">
    <source>
        <dbReference type="ARBA" id="ARBA00022723"/>
    </source>
</evidence>
<name>A0ABQ5ZTN0_9HYPH</name>
<keyword evidence="7" id="KW-1185">Reference proteome</keyword>
<dbReference type="Pfam" id="PF00501">
    <property type="entry name" value="AMP-binding"/>
    <property type="match status" value="1"/>
</dbReference>
<reference evidence="7" key="1">
    <citation type="journal article" date="2019" name="Int. J. Syst. Evol. Microbiol.">
        <title>The Global Catalogue of Microorganisms (GCM) 10K type strain sequencing project: providing services to taxonomists for standard genome sequencing and annotation.</title>
        <authorList>
            <consortium name="The Broad Institute Genomics Platform"/>
            <consortium name="The Broad Institute Genome Sequencing Center for Infectious Disease"/>
            <person name="Wu L."/>
            <person name="Ma J."/>
        </authorList>
    </citation>
    <scope>NUCLEOTIDE SEQUENCE [LARGE SCALE GENOMIC DNA]</scope>
    <source>
        <strain evidence="7">NBRC 102122</strain>
    </source>
</reference>
<proteinExistence type="predicted"/>
<keyword evidence="3" id="KW-0812">Transmembrane</keyword>
<dbReference type="InterPro" id="IPR000873">
    <property type="entry name" value="AMP-dep_synth/lig_dom"/>
</dbReference>
<dbReference type="Pfam" id="PF13193">
    <property type="entry name" value="AMP-binding_C"/>
    <property type="match status" value="1"/>
</dbReference>
<dbReference type="EMBL" id="BSOP01000051">
    <property type="protein sequence ID" value="GLR54386.1"/>
    <property type="molecule type" value="Genomic_DNA"/>
</dbReference>
<gene>
    <name evidence="6" type="ORF">GCM10007923_56030</name>
</gene>
<keyword evidence="3" id="KW-1133">Transmembrane helix</keyword>
<dbReference type="PANTHER" id="PTHR43767">
    <property type="entry name" value="LONG-CHAIN-FATTY-ACID--COA LIGASE"/>
    <property type="match status" value="1"/>
</dbReference>
<feature type="region of interest" description="Disordered" evidence="2">
    <location>
        <begin position="489"/>
        <end position="512"/>
    </location>
</feature>
<accession>A0ABQ5ZTN0</accession>
<feature type="transmembrane region" description="Helical" evidence="3">
    <location>
        <begin position="58"/>
        <end position="82"/>
    </location>
</feature>
<feature type="compositionally biased region" description="Polar residues" evidence="2">
    <location>
        <begin position="503"/>
        <end position="512"/>
    </location>
</feature>
<dbReference type="Gene3D" id="3.40.50.12780">
    <property type="entry name" value="N-terminal domain of ligase-like"/>
    <property type="match status" value="1"/>
</dbReference>
<dbReference type="Proteomes" id="UP001156702">
    <property type="component" value="Unassembled WGS sequence"/>
</dbReference>
<evidence type="ECO:0000256" key="3">
    <source>
        <dbReference type="SAM" id="Phobius"/>
    </source>
</evidence>
<dbReference type="RefSeq" id="WP_244766517.1">
    <property type="nucleotide sequence ID" value="NZ_BSOP01000051.1"/>
</dbReference>
<comment type="caution">
    <text evidence="6">The sequence shown here is derived from an EMBL/GenBank/DDBJ whole genome shotgun (WGS) entry which is preliminary data.</text>
</comment>
<organism evidence="6 7">
    <name type="scientific">Shinella yambaruensis</name>
    <dbReference type="NCBI Taxonomy" id="415996"/>
    <lineage>
        <taxon>Bacteria</taxon>
        <taxon>Pseudomonadati</taxon>
        <taxon>Pseudomonadota</taxon>
        <taxon>Alphaproteobacteria</taxon>
        <taxon>Hyphomicrobiales</taxon>
        <taxon>Rhizobiaceae</taxon>
        <taxon>Shinella</taxon>
    </lineage>
</organism>